<feature type="transmembrane region" description="Helical" evidence="1">
    <location>
        <begin position="6"/>
        <end position="24"/>
    </location>
</feature>
<protein>
    <recommendedName>
        <fullName evidence="4">Type II secretion system protein GspF domain-containing protein</fullName>
    </recommendedName>
</protein>
<feature type="transmembrane region" description="Helical" evidence="1">
    <location>
        <begin position="69"/>
        <end position="88"/>
    </location>
</feature>
<evidence type="ECO:0000313" key="2">
    <source>
        <dbReference type="EMBL" id="KAA9004932.1"/>
    </source>
</evidence>
<dbReference type="RefSeq" id="WP_150458084.1">
    <property type="nucleotide sequence ID" value="NZ_VYKK01000012.1"/>
</dbReference>
<organism evidence="2 3">
    <name type="scientific">Paenibacillus spiritus</name>
    <dbReference type="NCBI Taxonomy" id="2496557"/>
    <lineage>
        <taxon>Bacteria</taxon>
        <taxon>Bacillati</taxon>
        <taxon>Bacillota</taxon>
        <taxon>Bacilli</taxon>
        <taxon>Bacillales</taxon>
        <taxon>Paenibacillaceae</taxon>
        <taxon>Paenibacillus</taxon>
    </lineage>
</organism>
<feature type="transmembrane region" description="Helical" evidence="1">
    <location>
        <begin position="251"/>
        <end position="276"/>
    </location>
</feature>
<dbReference type="Proteomes" id="UP000367750">
    <property type="component" value="Unassembled WGS sequence"/>
</dbReference>
<evidence type="ECO:0000256" key="1">
    <source>
        <dbReference type="SAM" id="Phobius"/>
    </source>
</evidence>
<accession>A0A5J5GAU4</accession>
<evidence type="ECO:0000313" key="3">
    <source>
        <dbReference type="Proteomes" id="UP000367750"/>
    </source>
</evidence>
<comment type="caution">
    <text evidence="2">The sequence shown here is derived from an EMBL/GenBank/DDBJ whole genome shotgun (WGS) entry which is preliminary data.</text>
</comment>
<feature type="transmembrane region" description="Helical" evidence="1">
    <location>
        <begin position="100"/>
        <end position="120"/>
    </location>
</feature>
<dbReference type="AlphaFoldDB" id="A0A5J5GAU4"/>
<keyword evidence="1" id="KW-0812">Transmembrane</keyword>
<proteinExistence type="predicted"/>
<sequence length="289" mass="32695">MSRLLQLVAILGVLYLACMALIGAESGRERYLKRLGRRWEAVGERLKASSLQQLLDGAGLTVSARSVSLLRYGALLLYLGVQSLSCFLRKEPPAASDGLTVLMLLLVSSPARFMPMGWLLRWMNRRVLLQKDSELISFLRLYENNRLRRRGYVQFGQFCAESAGHFHYLRQDLYRLSEVAVDEGNEEAIEWFCSRFGSGHSLIGEVRSILLATEGMDDDLEAAAYLREQGHMIARMSSDQYLRRWSMIGDVASVINVIPSVAIFLMIVVLAMQYIMLIKGNFNGVDLFR</sequence>
<gene>
    <name evidence="2" type="ORF">F4V43_09940</name>
</gene>
<keyword evidence="3" id="KW-1185">Reference proteome</keyword>
<keyword evidence="1" id="KW-1133">Transmembrane helix</keyword>
<reference evidence="2 3" key="1">
    <citation type="submission" date="2019-09" db="EMBL/GenBank/DDBJ databases">
        <title>Bacillus ochoae sp. nov., Paenibacillus whitsoniae sp. nov., Paenibacillus spiritus sp. nov. Isolated from the Mars Exploration Rover during spacecraft assembly.</title>
        <authorList>
            <person name="Seuylemezian A."/>
            <person name="Vaishampayan P."/>
        </authorList>
    </citation>
    <scope>NUCLEOTIDE SEQUENCE [LARGE SCALE GENOMIC DNA]</scope>
    <source>
        <strain evidence="2 3">MER_111</strain>
    </source>
</reference>
<dbReference type="OrthoDB" id="2557921at2"/>
<name>A0A5J5GAU4_9BACL</name>
<dbReference type="EMBL" id="VYKK01000012">
    <property type="protein sequence ID" value="KAA9004932.1"/>
    <property type="molecule type" value="Genomic_DNA"/>
</dbReference>
<keyword evidence="1" id="KW-0472">Membrane</keyword>
<evidence type="ECO:0008006" key="4">
    <source>
        <dbReference type="Google" id="ProtNLM"/>
    </source>
</evidence>